<accession>A0A0G2FCI5</accession>
<protein>
    <submittedName>
        <fullName evidence="1">Uncharacterized protein</fullName>
    </submittedName>
</protein>
<comment type="caution">
    <text evidence="1">The sequence shown here is derived from an EMBL/GenBank/DDBJ whole genome shotgun (WGS) entry which is preliminary data.</text>
</comment>
<evidence type="ECO:0000313" key="2">
    <source>
        <dbReference type="Proteomes" id="UP000034680"/>
    </source>
</evidence>
<reference evidence="1 2" key="2">
    <citation type="submission" date="2015-05" db="EMBL/GenBank/DDBJ databases">
        <authorList>
            <person name="Morales-Cruz A."/>
            <person name="Amrine K.C."/>
            <person name="Cantu D."/>
        </authorList>
    </citation>
    <scope>NUCLEOTIDE SEQUENCE [LARGE SCALE GENOMIC DNA]</scope>
    <source>
        <strain evidence="1">DA912</strain>
    </source>
</reference>
<dbReference type="EMBL" id="LCUC01000353">
    <property type="protein sequence ID" value="KKY31879.1"/>
    <property type="molecule type" value="Genomic_DNA"/>
</dbReference>
<organism evidence="1 2">
    <name type="scientific">Diaporthe ampelina</name>
    <dbReference type="NCBI Taxonomy" id="1214573"/>
    <lineage>
        <taxon>Eukaryota</taxon>
        <taxon>Fungi</taxon>
        <taxon>Dikarya</taxon>
        <taxon>Ascomycota</taxon>
        <taxon>Pezizomycotina</taxon>
        <taxon>Sordariomycetes</taxon>
        <taxon>Sordariomycetidae</taxon>
        <taxon>Diaporthales</taxon>
        <taxon>Diaporthaceae</taxon>
        <taxon>Diaporthe</taxon>
    </lineage>
</organism>
<gene>
    <name evidence="1" type="ORF">UCDDA912_g08168</name>
</gene>
<dbReference type="AlphaFoldDB" id="A0A0G2FCI5"/>
<proteinExistence type="predicted"/>
<name>A0A0G2FCI5_9PEZI</name>
<dbReference type="OrthoDB" id="5240944at2759"/>
<sequence length="214" mass="24338">MANPPVFGRRLWRRQALFAIFRTAEFDWVQSNRTAKIEAKSQDLLRAFHLFARPFADGRALELIRDIVTAAVQLNERIIIEADDLWTIELEGSTGSEDDFYDNMADYDLKPVGTLTALRDNAPLNTIARRLNMDLVKQRVKRLCVVTPALRYQHVHPQGEWYGDVAHVVKPRVLVALKEITPAGTLIQASLHDELVFYSMAKSLGLIQEPLSNQ</sequence>
<dbReference type="Proteomes" id="UP000034680">
    <property type="component" value="Unassembled WGS sequence"/>
</dbReference>
<keyword evidence="2" id="KW-1185">Reference proteome</keyword>
<reference evidence="1 2" key="1">
    <citation type="submission" date="2015-05" db="EMBL/GenBank/DDBJ databases">
        <title>Distinctive expansion of gene families associated with plant cell wall degradation and secondary metabolism in the genomes of grapevine trunk pathogens.</title>
        <authorList>
            <person name="Lawrence D.P."/>
            <person name="Travadon R."/>
            <person name="Rolshausen P.E."/>
            <person name="Baumgartner K."/>
        </authorList>
    </citation>
    <scope>NUCLEOTIDE SEQUENCE [LARGE SCALE GENOMIC DNA]</scope>
    <source>
        <strain evidence="1">DA912</strain>
    </source>
</reference>
<evidence type="ECO:0000313" key="1">
    <source>
        <dbReference type="EMBL" id="KKY31879.1"/>
    </source>
</evidence>